<sequence>MALSFESYKWKYDVFLSFRGVDTRRSFTSHLYHALCQKGVNSFIDYKELEKGEQISPSILRAIEGSRISVIIFSENYASSVSCLDELVKILECKDSKGQLVLPVFYNVNPFQLRGQHGSFAECLAKHEEKFRDDDINKVKRWREALYQASTLYGWHLGDGQESKFVQRIVEEIMNKLNRIPFNVAKHPVGLDSPTEDIKSLLDLGSDGVRTVGIYGIGGIGKTTLVKAVYNHISHQFEGSAFLANVSEISNQRHGLVQLQESLLSEVLSRRDLKVGNKDRGINWIKDRLCCKKVLIVVDDSDSLEQLESLVGDCSWFGSGSRIIITTRDEHLLIAHNVETNYKVKELSHDHALELFSWFAFKKPCPASNYEGLSSQILNYAKGLPLALTVLGAYLCGRGKAEWISASAKLKKIPNKQIYEILKISFDGLEEEEKAIFLDIACFFKGEDKEYVKMILDACDLHSDNGFGVLMDKSLINMQLNKLWMHDLLQEMGKEIVRQESPGEPGKRSRLWFHEDILHVLNQNMGTNNIEGIKLDLPEPDTINGKALSNMKRLRVLMISNARVTDEIQYLSDELRLIDWPGYPSSTLPPNFHPRRLVSLNMSHSHIKYLWKGAKIFRDLKLVSFSCCEYLTEIPDMSMVPNLESLSIDNCKSLIRVNESVGSLDKLVTLNLMFCSNLNTLPNRFKLKSLRNLLLTGCSKLRKFPEIVENMEHLEEILLQGTAIKELPHSIEYLVGIKSLFLDSCQNLEHLPSSLQKLQYLTTLNLSYCSKLRELPKLPPNTKFLDISDCRSLESFTMLSSPSNVIAEDLSSFQQMRFINCHKLINEQVQVHLTNLFYNEGPDSDTYLVFVNGDLVLPASKIPDWFHHQSTNGSITLEMASILYGKPAKLFLGAVIELEKGASTTSMFACTYEIFINDQKVFGQQRTFEALDSSHVWLSRIKCSHLMWHLNNVRYWNHLRVSFWISEVSSKVKVRAVLKNCGFHICCNQEGYMVDPTAIRNSIG</sequence>
<dbReference type="Gene3D" id="1.10.8.430">
    <property type="entry name" value="Helical domain of apoptotic protease-activating factors"/>
    <property type="match status" value="1"/>
</dbReference>
<dbReference type="InterPro" id="IPR035897">
    <property type="entry name" value="Toll_tir_struct_dom_sf"/>
</dbReference>
<evidence type="ECO:0000256" key="3">
    <source>
        <dbReference type="ARBA" id="ARBA00022737"/>
    </source>
</evidence>
<dbReference type="InterPro" id="IPR000157">
    <property type="entry name" value="TIR_dom"/>
</dbReference>
<dbReference type="Pfam" id="PF00931">
    <property type="entry name" value="NB-ARC"/>
    <property type="match status" value="1"/>
</dbReference>
<dbReference type="PANTHER" id="PTHR11017:SF573">
    <property type="entry name" value="ADP-RIBOSYL CYCLASE_CYCLIC ADP-RIBOSE HYDROLASE"/>
    <property type="match status" value="1"/>
</dbReference>
<dbReference type="InterPro" id="IPR045344">
    <property type="entry name" value="C-JID"/>
</dbReference>
<dbReference type="InterPro" id="IPR044974">
    <property type="entry name" value="Disease_R_plants"/>
</dbReference>
<dbReference type="SUPFAM" id="SSF46785">
    <property type="entry name" value="Winged helix' DNA-binding domain"/>
    <property type="match status" value="1"/>
</dbReference>
<evidence type="ECO:0000313" key="9">
    <source>
        <dbReference type="EMBL" id="MED6192385.1"/>
    </source>
</evidence>
<keyword evidence="10" id="KW-1185">Reference proteome</keyword>
<keyword evidence="3" id="KW-0677">Repeat</keyword>
<dbReference type="Pfam" id="PF23286">
    <property type="entry name" value="LRR_13"/>
    <property type="match status" value="1"/>
</dbReference>
<dbReference type="SUPFAM" id="SSF52200">
    <property type="entry name" value="Toll/Interleukin receptor TIR domain"/>
    <property type="match status" value="1"/>
</dbReference>
<dbReference type="InterPro" id="IPR027417">
    <property type="entry name" value="P-loop_NTPase"/>
</dbReference>
<evidence type="ECO:0000256" key="6">
    <source>
        <dbReference type="ARBA" id="ARBA00023027"/>
    </source>
</evidence>
<dbReference type="EMBL" id="JASCZI010211471">
    <property type="protein sequence ID" value="MED6192385.1"/>
    <property type="molecule type" value="Genomic_DNA"/>
</dbReference>
<evidence type="ECO:0000256" key="1">
    <source>
        <dbReference type="ARBA" id="ARBA00011982"/>
    </source>
</evidence>
<dbReference type="Pfam" id="PF01582">
    <property type="entry name" value="TIR"/>
    <property type="match status" value="1"/>
</dbReference>
<dbReference type="InterPro" id="IPR058546">
    <property type="entry name" value="RPS4B/Roq1-like_LRR"/>
</dbReference>
<dbReference type="Proteomes" id="UP001341840">
    <property type="component" value="Unassembled WGS sequence"/>
</dbReference>
<dbReference type="SMART" id="SM00255">
    <property type="entry name" value="TIR"/>
    <property type="match status" value="1"/>
</dbReference>
<name>A0ABU6X5B5_9FABA</name>
<evidence type="ECO:0000256" key="5">
    <source>
        <dbReference type="ARBA" id="ARBA00022821"/>
    </source>
</evidence>
<dbReference type="PRINTS" id="PR00364">
    <property type="entry name" value="DISEASERSIST"/>
</dbReference>
<keyword evidence="4" id="KW-0378">Hydrolase</keyword>
<evidence type="ECO:0000313" key="10">
    <source>
        <dbReference type="Proteomes" id="UP001341840"/>
    </source>
</evidence>
<feature type="domain" description="TIR" evidence="8">
    <location>
        <begin position="10"/>
        <end position="177"/>
    </location>
</feature>
<dbReference type="Pfam" id="PF20160">
    <property type="entry name" value="C-JID"/>
    <property type="match status" value="1"/>
</dbReference>
<dbReference type="InterPro" id="IPR002182">
    <property type="entry name" value="NB-ARC"/>
</dbReference>
<keyword evidence="5" id="KW-0611">Plant defense</keyword>
<evidence type="ECO:0000256" key="2">
    <source>
        <dbReference type="ARBA" id="ARBA00022614"/>
    </source>
</evidence>
<dbReference type="Gene3D" id="3.40.50.300">
    <property type="entry name" value="P-loop containing nucleotide triphosphate hydrolases"/>
    <property type="match status" value="1"/>
</dbReference>
<proteinExistence type="predicted"/>
<keyword evidence="6" id="KW-0520">NAD</keyword>
<dbReference type="Gene3D" id="3.40.50.10140">
    <property type="entry name" value="Toll/interleukin-1 receptor homology (TIR) domain"/>
    <property type="match status" value="1"/>
</dbReference>
<protein>
    <recommendedName>
        <fullName evidence="1">ADP-ribosyl cyclase/cyclic ADP-ribose hydrolase</fullName>
        <ecNumber evidence="1">3.2.2.6</ecNumber>
    </recommendedName>
</protein>
<dbReference type="PANTHER" id="PTHR11017">
    <property type="entry name" value="LEUCINE-RICH REPEAT-CONTAINING PROTEIN"/>
    <property type="match status" value="1"/>
</dbReference>
<dbReference type="EC" id="3.2.2.6" evidence="1"/>
<comment type="caution">
    <text evidence="9">The sequence shown here is derived from an EMBL/GenBank/DDBJ whole genome shotgun (WGS) entry which is preliminary data.</text>
</comment>
<organism evidence="9 10">
    <name type="scientific">Stylosanthes scabra</name>
    <dbReference type="NCBI Taxonomy" id="79078"/>
    <lineage>
        <taxon>Eukaryota</taxon>
        <taxon>Viridiplantae</taxon>
        <taxon>Streptophyta</taxon>
        <taxon>Embryophyta</taxon>
        <taxon>Tracheophyta</taxon>
        <taxon>Spermatophyta</taxon>
        <taxon>Magnoliopsida</taxon>
        <taxon>eudicotyledons</taxon>
        <taxon>Gunneridae</taxon>
        <taxon>Pentapetalae</taxon>
        <taxon>rosids</taxon>
        <taxon>fabids</taxon>
        <taxon>Fabales</taxon>
        <taxon>Fabaceae</taxon>
        <taxon>Papilionoideae</taxon>
        <taxon>50 kb inversion clade</taxon>
        <taxon>dalbergioids sensu lato</taxon>
        <taxon>Dalbergieae</taxon>
        <taxon>Pterocarpus clade</taxon>
        <taxon>Stylosanthes</taxon>
    </lineage>
</organism>
<dbReference type="InterPro" id="IPR042197">
    <property type="entry name" value="Apaf_helical"/>
</dbReference>
<dbReference type="SUPFAM" id="SSF52540">
    <property type="entry name" value="P-loop containing nucleoside triphosphate hydrolases"/>
    <property type="match status" value="1"/>
</dbReference>
<dbReference type="InterPro" id="IPR036390">
    <property type="entry name" value="WH_DNA-bd_sf"/>
</dbReference>
<dbReference type="InterPro" id="IPR032675">
    <property type="entry name" value="LRR_dom_sf"/>
</dbReference>
<evidence type="ECO:0000256" key="7">
    <source>
        <dbReference type="ARBA" id="ARBA00047304"/>
    </source>
</evidence>
<evidence type="ECO:0000256" key="4">
    <source>
        <dbReference type="ARBA" id="ARBA00022801"/>
    </source>
</evidence>
<comment type="catalytic activity">
    <reaction evidence="7">
        <text>NAD(+) + H2O = ADP-D-ribose + nicotinamide + H(+)</text>
        <dbReference type="Rhea" id="RHEA:16301"/>
        <dbReference type="ChEBI" id="CHEBI:15377"/>
        <dbReference type="ChEBI" id="CHEBI:15378"/>
        <dbReference type="ChEBI" id="CHEBI:17154"/>
        <dbReference type="ChEBI" id="CHEBI:57540"/>
        <dbReference type="ChEBI" id="CHEBI:57967"/>
        <dbReference type="EC" id="3.2.2.6"/>
    </reaction>
    <physiologicalReaction direction="left-to-right" evidence="7">
        <dbReference type="Rhea" id="RHEA:16302"/>
    </physiologicalReaction>
</comment>
<reference evidence="9 10" key="1">
    <citation type="journal article" date="2023" name="Plants (Basel)">
        <title>Bridging the Gap: Combining Genomics and Transcriptomics Approaches to Understand Stylosanthes scabra, an Orphan Legume from the Brazilian Caatinga.</title>
        <authorList>
            <person name="Ferreira-Neto J.R.C."/>
            <person name="da Silva M.D."/>
            <person name="Binneck E."/>
            <person name="de Melo N.F."/>
            <person name="da Silva R.H."/>
            <person name="de Melo A.L.T.M."/>
            <person name="Pandolfi V."/>
            <person name="Bustamante F.O."/>
            <person name="Brasileiro-Vidal A.C."/>
            <person name="Benko-Iseppon A.M."/>
        </authorList>
    </citation>
    <scope>NUCLEOTIDE SEQUENCE [LARGE SCALE GENOMIC DNA]</scope>
    <source>
        <tissue evidence="9">Leaves</tissue>
    </source>
</reference>
<dbReference type="PROSITE" id="PS50104">
    <property type="entry name" value="TIR"/>
    <property type="match status" value="1"/>
</dbReference>
<accession>A0ABU6X5B5</accession>
<dbReference type="Pfam" id="PF23282">
    <property type="entry name" value="WHD_ROQ1"/>
    <property type="match status" value="1"/>
</dbReference>
<dbReference type="SUPFAM" id="SSF52058">
    <property type="entry name" value="L domain-like"/>
    <property type="match status" value="1"/>
</dbReference>
<dbReference type="InterPro" id="IPR058192">
    <property type="entry name" value="WHD_ROQ1-like"/>
</dbReference>
<keyword evidence="2" id="KW-0433">Leucine-rich repeat</keyword>
<gene>
    <name evidence="9" type="ORF">PIB30_009749</name>
</gene>
<evidence type="ECO:0000259" key="8">
    <source>
        <dbReference type="PROSITE" id="PS50104"/>
    </source>
</evidence>
<dbReference type="Gene3D" id="3.80.10.10">
    <property type="entry name" value="Ribonuclease Inhibitor"/>
    <property type="match status" value="2"/>
</dbReference>